<name>A0A832I8T5_UNCEI</name>
<dbReference type="Gene3D" id="2.60.120.560">
    <property type="entry name" value="Exo-inulinase, domain 1"/>
    <property type="match status" value="1"/>
</dbReference>
<dbReference type="EMBL" id="DSQF01000008">
    <property type="protein sequence ID" value="HGZ42672.1"/>
    <property type="molecule type" value="Genomic_DNA"/>
</dbReference>
<gene>
    <name evidence="2" type="ORF">ENR23_04460</name>
</gene>
<evidence type="ECO:0008006" key="3">
    <source>
        <dbReference type="Google" id="ProtNLM"/>
    </source>
</evidence>
<evidence type="ECO:0000256" key="1">
    <source>
        <dbReference type="SAM" id="SignalP"/>
    </source>
</evidence>
<protein>
    <recommendedName>
        <fullName evidence="3">LamG domain-containing protein</fullName>
    </recommendedName>
</protein>
<feature type="chain" id="PRO_5032861884" description="LamG domain-containing protein" evidence="1">
    <location>
        <begin position="24"/>
        <end position="259"/>
    </location>
</feature>
<organism evidence="2">
    <name type="scientific">Eiseniibacteriota bacterium</name>
    <dbReference type="NCBI Taxonomy" id="2212470"/>
    <lineage>
        <taxon>Bacteria</taxon>
        <taxon>Candidatus Eiseniibacteriota</taxon>
    </lineage>
</organism>
<sequence>MKLAKGILAAALGALVFTSVAGAAPYRMERVTGGLLDLAWQNGYNTSNSMQPLTLDASHPAYNNPSGDHTVGVATNSIPDSGGICVSITSAQGQNDYVWEGWIFTGDGNTRRGLLVRATPFENARNFYMLVIESGLFQVRFRTFADPPPGSPPNTPPTVVTLGSWLANTFPSGIPAVNTWHHMKVIAVGNQFRCFWDGHELNGATPIVDSTHPTGDVGVYNFRFDLGNVPVYFDDLYLSLPESTPAKRVSMGALKQLYK</sequence>
<accession>A0A832I8T5</accession>
<proteinExistence type="predicted"/>
<feature type="signal peptide" evidence="1">
    <location>
        <begin position="1"/>
        <end position="23"/>
    </location>
</feature>
<keyword evidence="1" id="KW-0732">Signal</keyword>
<evidence type="ECO:0000313" key="2">
    <source>
        <dbReference type="EMBL" id="HGZ42672.1"/>
    </source>
</evidence>
<dbReference type="AlphaFoldDB" id="A0A832I8T5"/>
<comment type="caution">
    <text evidence="2">The sequence shown here is derived from an EMBL/GenBank/DDBJ whole genome shotgun (WGS) entry which is preliminary data.</text>
</comment>
<reference evidence="2" key="1">
    <citation type="journal article" date="2020" name="mSystems">
        <title>Genome- and Community-Level Interaction Insights into Carbon Utilization and Element Cycling Functions of Hydrothermarchaeota in Hydrothermal Sediment.</title>
        <authorList>
            <person name="Zhou Z."/>
            <person name="Liu Y."/>
            <person name="Xu W."/>
            <person name="Pan J."/>
            <person name="Luo Z.H."/>
            <person name="Li M."/>
        </authorList>
    </citation>
    <scope>NUCLEOTIDE SEQUENCE [LARGE SCALE GENOMIC DNA]</scope>
    <source>
        <strain evidence="2">SpSt-381</strain>
    </source>
</reference>